<evidence type="ECO:0000313" key="1">
    <source>
        <dbReference type="EMBL" id="VVW54720.1"/>
    </source>
</evidence>
<accession>A0A5K1EWW3</accession>
<reference evidence="1" key="1">
    <citation type="submission" date="2019-09" db="EMBL/GenBank/DDBJ databases">
        <authorList>
            <person name="Zhang L."/>
        </authorList>
    </citation>
    <scope>NUCLEOTIDE SEQUENCE</scope>
</reference>
<organism evidence="1">
    <name type="scientific">Nymphaea colorata</name>
    <name type="common">pocket water lily</name>
    <dbReference type="NCBI Taxonomy" id="210225"/>
    <lineage>
        <taxon>Eukaryota</taxon>
        <taxon>Viridiplantae</taxon>
        <taxon>Streptophyta</taxon>
        <taxon>Embryophyta</taxon>
        <taxon>Tracheophyta</taxon>
        <taxon>Spermatophyta</taxon>
        <taxon>Magnoliopsida</taxon>
        <taxon>Nymphaeales</taxon>
        <taxon>Nymphaeaceae</taxon>
        <taxon>Nymphaea</taxon>
    </lineage>
</organism>
<sequence>MKIRSHFTTIFCLICRWPYQLALRTNSICIDPRD</sequence>
<gene>
    <name evidence="1" type="ORF">NYM_LOCUS23927</name>
</gene>
<name>A0A5K1EWW3_9MAGN</name>
<dbReference type="AlphaFoldDB" id="A0A5K1EWW3"/>
<proteinExistence type="predicted"/>
<protein>
    <submittedName>
        <fullName evidence="1">Uncharacterized protein</fullName>
    </submittedName>
</protein>
<dbReference type="EMBL" id="LR721785">
    <property type="protein sequence ID" value="VVW54720.1"/>
    <property type="molecule type" value="Genomic_DNA"/>
</dbReference>